<dbReference type="SUPFAM" id="SSF48371">
    <property type="entry name" value="ARM repeat"/>
    <property type="match status" value="1"/>
</dbReference>
<sequence>MATPEQIANIIESLHTIPEESASRVPVLLELLVEEGHDRHEDVVFELGLIGDSRAVPAIAKAVNIPFAVLVQWGNLHEFQRKCAYALARIGTSESKAVLEDMARSSDAKIRKYGKEGLSHWPMPFKAR</sequence>
<accession>A0A9X8D4Y2</accession>
<name>A0A9X8D4Y2_9BURK</name>
<comment type="caution">
    <text evidence="1">The sequence shown here is derived from an EMBL/GenBank/DDBJ whole genome shotgun (WGS) entry which is preliminary data.</text>
</comment>
<evidence type="ECO:0000313" key="1">
    <source>
        <dbReference type="EMBL" id="RIX79611.1"/>
    </source>
</evidence>
<evidence type="ECO:0000313" key="2">
    <source>
        <dbReference type="Proteomes" id="UP000265619"/>
    </source>
</evidence>
<keyword evidence="2" id="KW-1185">Reference proteome</keyword>
<dbReference type="InterPro" id="IPR011989">
    <property type="entry name" value="ARM-like"/>
</dbReference>
<dbReference type="AlphaFoldDB" id="A0A9X8D4Y2"/>
<dbReference type="OrthoDB" id="6987604at2"/>
<protein>
    <submittedName>
        <fullName evidence="1">HEAT repeat domain-containing protein</fullName>
    </submittedName>
</protein>
<dbReference type="Proteomes" id="UP000265619">
    <property type="component" value="Unassembled WGS sequence"/>
</dbReference>
<dbReference type="EMBL" id="QXMN01000015">
    <property type="protein sequence ID" value="RIX79611.1"/>
    <property type="molecule type" value="Genomic_DNA"/>
</dbReference>
<dbReference type="InterPro" id="IPR016024">
    <property type="entry name" value="ARM-type_fold"/>
</dbReference>
<proteinExistence type="predicted"/>
<reference evidence="1 2" key="1">
    <citation type="submission" date="2018-09" db="EMBL/GenBank/DDBJ databases">
        <title>Acidovorax cavernicola nov. sp. isolated from Gruta de las Maravillas (Aracena, Spain).</title>
        <authorList>
            <person name="Jurado V."/>
            <person name="Gutierrez-Patricio S."/>
            <person name="Gonzalez-Pimentel J.L."/>
            <person name="Miller A.Z."/>
            <person name="Laiz L."/>
            <person name="Saiz-Jimenez C."/>
        </authorList>
    </citation>
    <scope>NUCLEOTIDE SEQUENCE [LARGE SCALE GENOMIC DNA]</scope>
    <source>
        <strain evidence="1 2">1011MAR4D40.2</strain>
    </source>
</reference>
<dbReference type="Gene3D" id="1.25.10.10">
    <property type="entry name" value="Leucine-rich Repeat Variant"/>
    <property type="match status" value="1"/>
</dbReference>
<organism evidence="1 2">
    <name type="scientific">Acidovorax cavernicola</name>
    <dbReference type="NCBI Taxonomy" id="1675792"/>
    <lineage>
        <taxon>Bacteria</taxon>
        <taxon>Pseudomonadati</taxon>
        <taxon>Pseudomonadota</taxon>
        <taxon>Betaproteobacteria</taxon>
        <taxon>Burkholderiales</taxon>
        <taxon>Comamonadaceae</taxon>
        <taxon>Acidovorax</taxon>
    </lineage>
</organism>
<gene>
    <name evidence="1" type="ORF">D3H34_14150</name>
</gene>
<dbReference type="RefSeq" id="WP_119554147.1">
    <property type="nucleotide sequence ID" value="NZ_QXMN01000015.1"/>
</dbReference>